<comment type="similarity">
    <text evidence="1">Belongs to the glycosyltransferase 2 family. WaaE/KdtX subfamily.</text>
</comment>
<feature type="domain" description="Glycosyltransferase 2-like" evidence="2">
    <location>
        <begin position="5"/>
        <end position="103"/>
    </location>
</feature>
<accession>A0ABU2YN01</accession>
<keyword evidence="3" id="KW-0328">Glycosyltransferase</keyword>
<dbReference type="InterPro" id="IPR029044">
    <property type="entry name" value="Nucleotide-diphossugar_trans"/>
</dbReference>
<name>A0ABU2YN01_9FLAO</name>
<dbReference type="GO" id="GO:0016757">
    <property type="term" value="F:glycosyltransferase activity"/>
    <property type="evidence" value="ECO:0007669"/>
    <property type="project" value="UniProtKB-KW"/>
</dbReference>
<dbReference type="EMBL" id="JAVRIA010000009">
    <property type="protein sequence ID" value="MDT0559516.1"/>
    <property type="molecule type" value="Genomic_DNA"/>
</dbReference>
<dbReference type="PANTHER" id="PTHR43630">
    <property type="entry name" value="POLY-BETA-1,6-N-ACETYL-D-GLUCOSAMINE SYNTHASE"/>
    <property type="match status" value="1"/>
</dbReference>
<gene>
    <name evidence="3" type="ORF">RM697_12705</name>
</gene>
<keyword evidence="3" id="KW-0808">Transferase</keyword>
<keyword evidence="4" id="KW-1185">Reference proteome</keyword>
<comment type="caution">
    <text evidence="3">The sequence shown here is derived from an EMBL/GenBank/DDBJ whole genome shotgun (WGS) entry which is preliminary data.</text>
</comment>
<evidence type="ECO:0000256" key="1">
    <source>
        <dbReference type="ARBA" id="ARBA00038494"/>
    </source>
</evidence>
<dbReference type="Proteomes" id="UP001259492">
    <property type="component" value="Unassembled WGS sequence"/>
</dbReference>
<dbReference type="Gene3D" id="3.90.550.10">
    <property type="entry name" value="Spore Coat Polysaccharide Biosynthesis Protein SpsA, Chain A"/>
    <property type="match status" value="1"/>
</dbReference>
<evidence type="ECO:0000313" key="4">
    <source>
        <dbReference type="Proteomes" id="UP001259492"/>
    </source>
</evidence>
<proteinExistence type="inferred from homology"/>
<protein>
    <submittedName>
        <fullName evidence="3">Glycosyltransferase family 2 protein</fullName>
        <ecNumber evidence="3">2.4.-.-</ecNumber>
    </submittedName>
</protein>
<dbReference type="PANTHER" id="PTHR43630:SF2">
    <property type="entry name" value="GLYCOSYLTRANSFERASE"/>
    <property type="match status" value="1"/>
</dbReference>
<evidence type="ECO:0000313" key="3">
    <source>
        <dbReference type="EMBL" id="MDT0559516.1"/>
    </source>
</evidence>
<dbReference type="CDD" id="cd02511">
    <property type="entry name" value="Beta4Glucosyltransferase"/>
    <property type="match status" value="1"/>
</dbReference>
<evidence type="ECO:0000259" key="2">
    <source>
        <dbReference type="Pfam" id="PF00535"/>
    </source>
</evidence>
<dbReference type="InterPro" id="IPR001173">
    <property type="entry name" value="Glyco_trans_2-like"/>
</dbReference>
<sequence>MISALAITYNEEDYIERYVQQLSFADEIIFIDSFSTDNTVDLAQKYGVKVIQRKFDNFSTQRNFALEHASNDWVIFFDLDESLPNQLISEIKTIVKENSKNYAYRVKRNFYFMGKHIKYSGFQNDTVVRLFNKTKCTYNGNLVHETLSVNGTIGSLKNTLDHYTYKTFDDYNKKQTQYSKLQAKHLYNKNVRPNLYHFFVRPLYRFLHQYFIKLGFLDGKEGFILAYLQGFSVFKRYLFLWTTYRNIE</sequence>
<organism evidence="3 4">
    <name type="scientific">Microcosmobacter mediterraneus</name>
    <dbReference type="NCBI Taxonomy" id="3075607"/>
    <lineage>
        <taxon>Bacteria</taxon>
        <taxon>Pseudomonadati</taxon>
        <taxon>Bacteroidota</taxon>
        <taxon>Flavobacteriia</taxon>
        <taxon>Flavobacteriales</taxon>
        <taxon>Flavobacteriaceae</taxon>
        <taxon>Microcosmobacter</taxon>
    </lineage>
</organism>
<reference evidence="3 4" key="1">
    <citation type="submission" date="2023-09" db="EMBL/GenBank/DDBJ databases">
        <authorList>
            <person name="Rey-Velasco X."/>
        </authorList>
    </citation>
    <scope>NUCLEOTIDE SEQUENCE [LARGE SCALE GENOMIC DNA]</scope>
    <source>
        <strain evidence="3 4">W332</strain>
    </source>
</reference>
<dbReference type="EC" id="2.4.-.-" evidence="3"/>
<dbReference type="RefSeq" id="WP_311428279.1">
    <property type="nucleotide sequence ID" value="NZ_JAVRIA010000009.1"/>
</dbReference>
<dbReference type="Pfam" id="PF00535">
    <property type="entry name" value="Glycos_transf_2"/>
    <property type="match status" value="1"/>
</dbReference>
<dbReference type="SUPFAM" id="SSF53448">
    <property type="entry name" value="Nucleotide-diphospho-sugar transferases"/>
    <property type="match status" value="1"/>
</dbReference>